<feature type="region of interest" description="Disordered" evidence="1">
    <location>
        <begin position="180"/>
        <end position="230"/>
    </location>
</feature>
<organism evidence="3 4">
    <name type="scientific">Plasmodium falciparum Tanzania</name>
    <name type="common">2000708</name>
    <dbReference type="NCBI Taxonomy" id="1036725"/>
    <lineage>
        <taxon>Eukaryota</taxon>
        <taxon>Sar</taxon>
        <taxon>Alveolata</taxon>
        <taxon>Apicomplexa</taxon>
        <taxon>Aconoidasida</taxon>
        <taxon>Haemosporida</taxon>
        <taxon>Plasmodiidae</taxon>
        <taxon>Plasmodium</taxon>
        <taxon>Plasmodium (Laverania)</taxon>
    </lineage>
</organism>
<evidence type="ECO:0000313" key="4">
    <source>
        <dbReference type="Proteomes" id="UP000030708"/>
    </source>
</evidence>
<name>A0A024W5B2_PLAFA</name>
<protein>
    <submittedName>
        <fullName evidence="3">Uncharacterized protein</fullName>
    </submittedName>
</protein>
<accession>A0A024W5B2</accession>
<reference evidence="3 4" key="1">
    <citation type="submission" date="2013-02" db="EMBL/GenBank/DDBJ databases">
        <title>The Genome Annotation of Plasmodium falciparum Tanzania (2000708).</title>
        <authorList>
            <consortium name="The Broad Institute Genome Sequencing Platform"/>
            <consortium name="The Broad Institute Genome Sequencing Center for Infectious Disease"/>
            <person name="Neafsey D."/>
            <person name="Hoffman S."/>
            <person name="Volkman S."/>
            <person name="Rosenthal P."/>
            <person name="Walker B."/>
            <person name="Young S.K."/>
            <person name="Zeng Q."/>
            <person name="Gargeya S."/>
            <person name="Fitzgerald M."/>
            <person name="Haas B."/>
            <person name="Abouelleil A."/>
            <person name="Allen A.W."/>
            <person name="Alvarado L."/>
            <person name="Arachchi H.M."/>
            <person name="Berlin A.M."/>
            <person name="Chapman S.B."/>
            <person name="Gainer-Dewar J."/>
            <person name="Goldberg J."/>
            <person name="Griggs A."/>
            <person name="Gujja S."/>
            <person name="Hansen M."/>
            <person name="Howarth C."/>
            <person name="Imamovic A."/>
            <person name="Ireland A."/>
            <person name="Larimer J."/>
            <person name="McCowan C."/>
            <person name="Murphy C."/>
            <person name="Pearson M."/>
            <person name="Poon T.W."/>
            <person name="Priest M."/>
            <person name="Roberts A."/>
            <person name="Saif S."/>
            <person name="Shea T."/>
            <person name="Sisk P."/>
            <person name="Sykes S."/>
            <person name="Wortman J."/>
            <person name="Nusbaum C."/>
            <person name="Birren B."/>
        </authorList>
    </citation>
    <scope>NUCLEOTIDE SEQUENCE [LARGE SCALE GENOMIC DNA]</scope>
    <source>
        <strain evidence="4">Tanzania (2000708)</strain>
    </source>
</reference>
<keyword evidence="2" id="KW-1133">Transmembrane helix</keyword>
<dbReference type="OrthoDB" id="378579at2759"/>
<sequence length="230" mass="28218">MENNTKTKLNQENVIQNFLTNLFSFIYEKLFHIIKVMSIYFNKWIDKWYIIRLNPNDFFYFIIIHVIIILSIIFLLYLHTYKKNKQNIYSVNQKANRKKTSQKKKTEDNKGEDKQIDDKYHKGRRKKQIDQQNDATYNNFRNEENQMININESTNRYVEPYIDLTNDHINLQENEHLIINEKRKSKNEKQKEKEKEKEEKEKEKEKEKESTKRKKNSTNVITEHTNEYIR</sequence>
<feature type="transmembrane region" description="Helical" evidence="2">
    <location>
        <begin position="58"/>
        <end position="78"/>
    </location>
</feature>
<keyword evidence="2" id="KW-0472">Membrane</keyword>
<evidence type="ECO:0000313" key="3">
    <source>
        <dbReference type="EMBL" id="ETW35720.1"/>
    </source>
</evidence>
<gene>
    <name evidence="3" type="ORF">PFTANZ_03592</name>
</gene>
<dbReference type="AlphaFoldDB" id="A0A024W5B2"/>
<reference evidence="3 4" key="2">
    <citation type="submission" date="2013-02" db="EMBL/GenBank/DDBJ databases">
        <title>The Genome Sequence of Plasmodium falciparum Tanzania (2000708).</title>
        <authorList>
            <consortium name="The Broad Institute Genome Sequencing Platform"/>
            <consortium name="The Broad Institute Genome Sequencing Center for Infectious Disease"/>
            <person name="Neafsey D."/>
            <person name="Cheeseman I."/>
            <person name="Volkman S."/>
            <person name="Adams J."/>
            <person name="Walker B."/>
            <person name="Young S.K."/>
            <person name="Zeng Q."/>
            <person name="Gargeya S."/>
            <person name="Fitzgerald M."/>
            <person name="Haas B."/>
            <person name="Abouelleil A."/>
            <person name="Alvarado L."/>
            <person name="Arachchi H.M."/>
            <person name="Berlin A.M."/>
            <person name="Chapman S.B."/>
            <person name="Dewar J."/>
            <person name="Goldberg J."/>
            <person name="Griggs A."/>
            <person name="Gujja S."/>
            <person name="Hansen M."/>
            <person name="Howarth C."/>
            <person name="Imamovic A."/>
            <person name="Larimer J."/>
            <person name="McCowan C."/>
            <person name="Murphy C."/>
            <person name="Neiman D."/>
            <person name="Pearson M."/>
            <person name="Priest M."/>
            <person name="Roberts A."/>
            <person name="Saif S."/>
            <person name="Shea T."/>
            <person name="Sisk P."/>
            <person name="Sykes S."/>
            <person name="Wortman J."/>
            <person name="Nusbaum C."/>
            <person name="Birren B."/>
        </authorList>
    </citation>
    <scope>NUCLEOTIDE SEQUENCE [LARGE SCALE GENOMIC DNA]</scope>
    <source>
        <strain evidence="4">Tanzania (2000708)</strain>
    </source>
</reference>
<proteinExistence type="predicted"/>
<keyword evidence="2" id="KW-0812">Transmembrane</keyword>
<dbReference type="EMBL" id="KI926451">
    <property type="protein sequence ID" value="ETW35720.1"/>
    <property type="molecule type" value="Genomic_DNA"/>
</dbReference>
<feature type="compositionally biased region" description="Polar residues" evidence="1">
    <location>
        <begin position="130"/>
        <end position="141"/>
    </location>
</feature>
<dbReference type="Proteomes" id="UP000030708">
    <property type="component" value="Unassembled WGS sequence"/>
</dbReference>
<evidence type="ECO:0000256" key="1">
    <source>
        <dbReference type="SAM" id="MobiDB-lite"/>
    </source>
</evidence>
<feature type="compositionally biased region" description="Basic and acidic residues" evidence="1">
    <location>
        <begin position="180"/>
        <end position="210"/>
    </location>
</feature>
<evidence type="ECO:0000256" key="2">
    <source>
        <dbReference type="SAM" id="Phobius"/>
    </source>
</evidence>
<feature type="compositionally biased region" description="Basic and acidic residues" evidence="1">
    <location>
        <begin position="104"/>
        <end position="120"/>
    </location>
</feature>
<feature type="region of interest" description="Disordered" evidence="1">
    <location>
        <begin position="92"/>
        <end position="141"/>
    </location>
</feature>